<keyword evidence="3" id="KW-0732">Signal</keyword>
<dbReference type="Gene3D" id="2.180.10.10">
    <property type="entry name" value="RHS repeat-associated core"/>
    <property type="match status" value="6"/>
</dbReference>
<dbReference type="InterPro" id="IPR022385">
    <property type="entry name" value="Rhs_assc_core"/>
</dbReference>
<gene>
    <name evidence="7" type="ORF">ADL15_28140</name>
</gene>
<dbReference type="EMBL" id="LLZH01000279">
    <property type="protein sequence ID" value="KUL29487.1"/>
    <property type="molecule type" value="Genomic_DNA"/>
</dbReference>
<feature type="region of interest" description="Disordered" evidence="4">
    <location>
        <begin position="15"/>
        <end position="67"/>
    </location>
</feature>
<dbReference type="GO" id="GO:0005576">
    <property type="term" value="C:extracellular region"/>
    <property type="evidence" value="ECO:0007669"/>
    <property type="project" value="UniProtKB-SubCell"/>
</dbReference>
<accession>A0A117MQ02</accession>
<organism evidence="7 8">
    <name type="scientific">Actinoplanes awajinensis subsp. mycoplanecinus</name>
    <dbReference type="NCBI Taxonomy" id="135947"/>
    <lineage>
        <taxon>Bacteria</taxon>
        <taxon>Bacillati</taxon>
        <taxon>Actinomycetota</taxon>
        <taxon>Actinomycetes</taxon>
        <taxon>Micromonosporales</taxon>
        <taxon>Micromonosporaceae</taxon>
        <taxon>Actinoplanes</taxon>
    </lineage>
</organism>
<dbReference type="PANTHER" id="PTHR32305">
    <property type="match status" value="1"/>
</dbReference>
<evidence type="ECO:0000256" key="2">
    <source>
        <dbReference type="ARBA" id="ARBA00022525"/>
    </source>
</evidence>
<dbReference type="PANTHER" id="PTHR32305:SF15">
    <property type="entry name" value="PROTEIN RHSA-RELATED"/>
    <property type="match status" value="1"/>
</dbReference>
<feature type="domain" description="Carbohydrate-binding module family 96" evidence="5">
    <location>
        <begin position="311"/>
        <end position="450"/>
    </location>
</feature>
<dbReference type="InterPro" id="IPR033803">
    <property type="entry name" value="CBD-like_Golvesin-Xly"/>
</dbReference>
<dbReference type="GO" id="GO:0005975">
    <property type="term" value="P:carbohydrate metabolic process"/>
    <property type="evidence" value="ECO:0007669"/>
    <property type="project" value="UniProtKB-ARBA"/>
</dbReference>
<dbReference type="NCBIfam" id="TIGR01643">
    <property type="entry name" value="YD_repeat_2x"/>
    <property type="match status" value="4"/>
</dbReference>
<dbReference type="Gene3D" id="2.60.40.10">
    <property type="entry name" value="Immunoglobulins"/>
    <property type="match status" value="1"/>
</dbReference>
<proteinExistence type="predicted"/>
<dbReference type="Pfam" id="PF05593">
    <property type="entry name" value="RHS_repeat"/>
    <property type="match status" value="2"/>
</dbReference>
<evidence type="ECO:0000256" key="3">
    <source>
        <dbReference type="ARBA" id="ARBA00022729"/>
    </source>
</evidence>
<keyword evidence="2" id="KW-0964">Secreted</keyword>
<sequence length="2736" mass="287487">MVPVLVTGVIAQPETAAAAPKKDRHVQPRGNAGWKAAKTPKSTTTAYKKPSDKGGTPTLKPDPRAKRVKELADRRTATTASYTMSDGSVQQEISALPVNYRDGKGAWQKIDPSVKTVSHGAFTAGAEGNTFHTYFSPDAGQLLRIERGGASVQVAADGAAITAPKIAKDSVTYPDAYPGADLRYQVGPEGVQKSIVLAKAPAGDRSYRYTITVGGGLVPRQVAGGAIEFRAGESGTPVFTIPAPYMADSKIDKTSPYGHVSSTAVTQSMTVDAVTGAVHVTVRPDAGWLADAARVYPVTIDPTIVVAPTPSAAANTMILADGPAANYSTSWRLSVGTTATGPTRTLIKIPLPAVPAGTTVASADLRLYYDQTFTTGANSVPMQALQANAAWSAATATWNSAKSIGGPVAGTATKKANTLGAWVDFPVTSAVQSWVNGSPNNGFVLKATDESTLNQGGPRFEGSIYAYGGETVTYPKLVLTYGVPGVAVNPPAVVHATGAELSWPAYANTTGDTANDLAEYQVHRSVQQSFTPGASTLVSPVTSGATGFADSTAVPTPADSSDPYGNAFYYMAVVKTKGGKLIPGPTQLVRLPKAGRTTLLLPAAAATTLSSSQPGAVLNTLTDGGVAQPWLSVGDNSATYGVTRSVLDFGALQGIPAGARIVDAHLKLWQETTTTTSAGAVYELHGLTRSFTGKQATWNTAATGTAWSSAGGDFTAAAAGTVSGLTNDPNRQNLDATAVVRGWLGDAGSNHGLLVKLKDETSAAPQERTVFAGPATEEPRLAPQLVLSYLDRSTDATYYAPSTPEQLVGGGEYTAPVTINNTTDVTWAAGSQVLTYHWTLPDGTEATDASNQVRTALPADLAPGATVTLNAKIVAPTPASGNDAEGYALAWDMLDTGSGTYLSASAGVSALAQPVSVDPSGNNQLGLESFYQYTTTPAGSGSTISTNLSSGNSVFNYDLFANPSRGFTTLLRMTYNSSSTIDADSGYGWTMQASAPMRVGQPLDFFPIVNPLTVTMVDGTGNAHRFVRDVGAGVWRAPPGVHLYLQQLVNCGLTTENARAWSMTRPDRTVYYFDCAGYPTAQVDANGNEADFTYASRQALGRPTRFLTYITDPVARQTLTVNYYARGEAYSYVDGAGNLVAATNLTDPQIIDHVKSVSDVSGRTVAFYYTPQGLLGRLVDGAGDAAAKTFKFSYTPTLLNVKLVAVTDPRGATSRIAYRPSLSVFGGRTDAVTDRLGKATQFAYQVPGSVAGAVQQTTATDANNHRYVFQIDVAGRMIQQVNPLNQRTQLTWDGDNNVATLTENNGARTTWTYDQDTGYPISVTDAAGTGTARYAYRFALAGHVADLVDQVSAAGRRWHYTYDDFGNVLTAQAPNGTAAGSGFVTTYAYDAYGGLISTTDANNHTTAYSYYLPLPVTVYEPTGQPRSITSPEGGVARLAYGPRGEVASVTDPLGNVATQNYDVFLRDLDAKVPKDQAGDVYLTYPAPVYDANDNVTTATAANGAVSTAVYDAADRTTSSTLPPDTGTTAARIVKFTYDAVGNQLTSTSPNGNASTVTYDAADQPVTVTDALGGKTITGYDGVGNKVQLTDPLQHVSKVGYDVDHRPISTTDAAGNTTATTYDADGLVLTRTDQNKATAYYSLDANGQVTQVQVPHVSGAFNTTQYRYDQVGNNTSVITPKGVASGVAGSYTLSAEYDKDNRRSKSFGAYDASAAADSVYGADNRPETDYTYDAAGQVTKVSQISRSKGIPATSTTTTYDYFDNGWIKRSTDPFHIATDYDYNPLGLQTSRKLTAADGTAARQMTWDYHPDGKLAGYHDGGLPAGWQSQILTADSPNTSADRGWEAGPRGKGFDGSTYWTGTINTFSWNPTIPQDGDYTVYVWFPADVGKGPAGYSVNGSDPVYLNQASGGGTWVPLSNPATDDGQWALKAGTGQNIVVRANGDTTVADAVRLVRDNSGDPGQQPVTAAYTYDLDGNRIDVADTSPNAQFDHYPATFDKLGRPTQLQEKSGDTVKHTLTYGYDAASNLLTQTNDADANTYTYDVRNLLTQVVTKKGAGDAGITTAFTYTPAGQRASQTKGNGNKVGYTYHLDGALATMSEQTGAGATIAAHTLTYDPNSNVTKDVGALQNADDHSALNRTADREYSPNNQITKVTNSDGKDNQTYEYDSAGNIIHQLVDDVDVFFNYDRGRISSSQAIVAPLPVTGGYQYDTLGRLFAISNLAVLGTNLGAEQQYTYDGYDNLVTQSSTTTDGKTKKDTYTYDSLNRATTEKISLGGEQIGQQNFDYLGTTGVVNAEQRQYAAGGGGSTTYDYTPGGERLVLRNTAQGTPPVNQTDYYTYSPHQDVEALTGSSGTTDATYGYTAYGARTDALTTGLDKTDDGLTFPYNSYRFNSARVSVGTGNLNMGARTYNPNINQFLSRDSYSGSGADTGLTGGRYGFAGGNPISNVELDGHSWLSVLGSVAAGVGIFAGCAALGLATEGLGLVLCGAAAGLGGGLTGQGISCAQGEQGACSVGAFVTAGVVGAITGGISAGVGLGIAGALPRTLPGWASQAIVGLGAGAAGGATDYGLMCVQCSWTGLAQATATGAAIGGVLGGAQGFAYGRIGIVTNLENRYYVAKISARLKAIVDRTVADVDAGRIEMSAREQAQRSSTRLAEAGRGNVIDRVAKERVAANRYLRTRVFQARHFPPENAPDFWNPHLRTWWDMTTPEQWAQHVQDYARNFGNGILLPTRPPR</sequence>
<comment type="subcellular location">
    <subcellularLocation>
        <location evidence="1">Secreted</location>
    </subcellularLocation>
</comment>
<dbReference type="NCBIfam" id="NF033679">
    <property type="entry name" value="DNRLRE_dom"/>
    <property type="match status" value="2"/>
</dbReference>
<evidence type="ECO:0000259" key="6">
    <source>
        <dbReference type="Pfam" id="PF25275"/>
    </source>
</evidence>
<feature type="compositionally biased region" description="Low complexity" evidence="4">
    <location>
        <begin position="35"/>
        <end position="48"/>
    </location>
</feature>
<dbReference type="InterPro" id="IPR050708">
    <property type="entry name" value="T6SS_VgrG/RHS"/>
</dbReference>
<keyword evidence="8" id="KW-1185">Reference proteome</keyword>
<protein>
    <recommendedName>
        <fullName evidence="9">Sugar-binding protein</fullName>
    </recommendedName>
</protein>
<dbReference type="InterPro" id="IPR006530">
    <property type="entry name" value="YD"/>
</dbReference>
<dbReference type="InterPro" id="IPR031325">
    <property type="entry name" value="RHS_repeat"/>
</dbReference>
<evidence type="ECO:0000259" key="5">
    <source>
        <dbReference type="Pfam" id="PF24517"/>
    </source>
</evidence>
<evidence type="ECO:0000256" key="4">
    <source>
        <dbReference type="SAM" id="MobiDB-lite"/>
    </source>
</evidence>
<evidence type="ECO:0000313" key="7">
    <source>
        <dbReference type="EMBL" id="KUL29487.1"/>
    </source>
</evidence>
<dbReference type="Proteomes" id="UP000053244">
    <property type="component" value="Unassembled WGS sequence"/>
</dbReference>
<dbReference type="InterPro" id="IPR013783">
    <property type="entry name" value="Ig-like_fold"/>
</dbReference>
<comment type="caution">
    <text evidence="7">The sequence shown here is derived from an EMBL/GenBank/DDBJ whole genome shotgun (WGS) entry which is preliminary data.</text>
</comment>
<reference evidence="7 8" key="1">
    <citation type="submission" date="2015-10" db="EMBL/GenBank/DDBJ databases">
        <authorList>
            <person name="Gilbert D.G."/>
        </authorList>
    </citation>
    <scope>NUCLEOTIDE SEQUENCE [LARGE SCALE GENOMIC DNA]</scope>
    <source>
        <strain evidence="7 8">NRRL B-16712</strain>
    </source>
</reference>
<evidence type="ECO:0008006" key="9">
    <source>
        <dbReference type="Google" id="ProtNLM"/>
    </source>
</evidence>
<evidence type="ECO:0000256" key="1">
    <source>
        <dbReference type="ARBA" id="ARBA00004613"/>
    </source>
</evidence>
<dbReference type="Pfam" id="PF24517">
    <property type="entry name" value="CBM96"/>
    <property type="match status" value="1"/>
</dbReference>
<dbReference type="InterPro" id="IPR055372">
    <property type="entry name" value="CBM96"/>
</dbReference>
<feature type="domain" description="Golvesin/Xly CBD-like" evidence="6">
    <location>
        <begin position="1834"/>
        <end position="1954"/>
    </location>
</feature>
<name>A0A117MQ02_9ACTN</name>
<dbReference type="NCBIfam" id="TIGR03696">
    <property type="entry name" value="Rhs_assc_core"/>
    <property type="match status" value="1"/>
</dbReference>
<evidence type="ECO:0000313" key="8">
    <source>
        <dbReference type="Proteomes" id="UP000053244"/>
    </source>
</evidence>
<dbReference type="Pfam" id="PF25275">
    <property type="entry name" value="Golvesin_C"/>
    <property type="match status" value="1"/>
</dbReference>